<gene>
    <name evidence="11" type="primary">sctC_2</name>
    <name evidence="11" type="ORF">LMG28138_02889</name>
</gene>
<evidence type="ECO:0000256" key="7">
    <source>
        <dbReference type="RuleBase" id="RU004004"/>
    </source>
</evidence>
<name>A0A6S7B6R0_9BURK</name>
<dbReference type="PANTHER" id="PTHR30332">
    <property type="entry name" value="PROBABLE GENERAL SECRETION PATHWAY PROTEIN D"/>
    <property type="match status" value="1"/>
</dbReference>
<evidence type="ECO:0000256" key="4">
    <source>
        <dbReference type="ARBA" id="ARBA00023136"/>
    </source>
</evidence>
<evidence type="ECO:0000313" key="12">
    <source>
        <dbReference type="Proteomes" id="UP000494115"/>
    </source>
</evidence>
<feature type="domain" description="Secretin/TonB short N-terminal" evidence="10">
    <location>
        <begin position="221"/>
        <end position="272"/>
    </location>
</feature>
<dbReference type="InterPro" id="IPR001775">
    <property type="entry name" value="GspD/PilQ"/>
</dbReference>
<dbReference type="EMBL" id="CADIKM010000012">
    <property type="protein sequence ID" value="CAB3789990.1"/>
    <property type="molecule type" value="Genomic_DNA"/>
</dbReference>
<dbReference type="AlphaFoldDB" id="A0A6S7B6R0"/>
<dbReference type="GO" id="GO:0009306">
    <property type="term" value="P:protein secretion"/>
    <property type="evidence" value="ECO:0007669"/>
    <property type="project" value="InterPro"/>
</dbReference>
<proteinExistence type="inferred from homology"/>
<reference evidence="11 12" key="1">
    <citation type="submission" date="2020-04" db="EMBL/GenBank/DDBJ databases">
        <authorList>
            <person name="De Canck E."/>
        </authorList>
    </citation>
    <scope>NUCLEOTIDE SEQUENCE [LARGE SCALE GENOMIC DNA]</scope>
    <source>
        <strain evidence="11 12">LMG 28138</strain>
    </source>
</reference>
<evidence type="ECO:0000256" key="1">
    <source>
        <dbReference type="ARBA" id="ARBA00004370"/>
    </source>
</evidence>
<keyword evidence="3" id="KW-0732">Signal</keyword>
<dbReference type="InterPro" id="IPR011662">
    <property type="entry name" value="Secretin/TonB_short_N"/>
</dbReference>
<dbReference type="PANTHER" id="PTHR30332:SF17">
    <property type="entry name" value="TYPE IV PILIATION SYSTEM PROTEIN DR_0774-RELATED"/>
    <property type="match status" value="1"/>
</dbReference>
<dbReference type="GO" id="GO:0009279">
    <property type="term" value="C:cell outer membrane"/>
    <property type="evidence" value="ECO:0007669"/>
    <property type="project" value="UniProtKB-SubCell"/>
</dbReference>
<evidence type="ECO:0000256" key="5">
    <source>
        <dbReference type="ARBA" id="ARBA00023237"/>
    </source>
</evidence>
<evidence type="ECO:0000256" key="8">
    <source>
        <dbReference type="SAM" id="Coils"/>
    </source>
</evidence>
<evidence type="ECO:0000259" key="10">
    <source>
        <dbReference type="SMART" id="SM00965"/>
    </source>
</evidence>
<evidence type="ECO:0000256" key="2">
    <source>
        <dbReference type="ARBA" id="ARBA00022448"/>
    </source>
</evidence>
<evidence type="ECO:0000313" key="11">
    <source>
        <dbReference type="EMBL" id="CAB3789990.1"/>
    </source>
</evidence>
<dbReference type="Pfam" id="PF03958">
    <property type="entry name" value="Secretin_N"/>
    <property type="match status" value="1"/>
</dbReference>
<keyword evidence="4" id="KW-0472">Membrane</keyword>
<comment type="subcellular location">
    <subcellularLocation>
        <location evidence="7">Cell outer membrane</location>
    </subcellularLocation>
    <subcellularLocation>
        <location evidence="1">Membrane</location>
    </subcellularLocation>
</comment>
<dbReference type="InterPro" id="IPR011990">
    <property type="entry name" value="TPR-like_helical_dom_sf"/>
</dbReference>
<accession>A0A6S7B6R0</accession>
<dbReference type="InterPro" id="IPR005644">
    <property type="entry name" value="NolW-like"/>
</dbReference>
<dbReference type="InterPro" id="IPR038591">
    <property type="entry name" value="NolW-like_sf"/>
</dbReference>
<dbReference type="InterPro" id="IPR004846">
    <property type="entry name" value="T2SS/T3SS_dom"/>
</dbReference>
<dbReference type="RefSeq" id="WP_175105445.1">
    <property type="nucleotide sequence ID" value="NZ_CADIKM010000012.1"/>
</dbReference>
<comment type="similarity">
    <text evidence="6">Belongs to the bacterial secretin family.</text>
</comment>
<keyword evidence="12" id="KW-1185">Reference proteome</keyword>
<dbReference type="SMART" id="SM00965">
    <property type="entry name" value="STN"/>
    <property type="match status" value="1"/>
</dbReference>
<sequence>MKGARIRDAGRDRDRGPSKRLSLEFRSRYDPPAVGWTTRKRALLAIAVVLALSGCMVPPTRYDDRTNAELQLNNLRDRNEQVDALLDQADALRLNSQFDAAVQKLYAASAIDPTSERGRKIGAALDQDRRDLAALQEADRMMQRGSYALASERVHRVLTQNPTNAMALRMLQELDDKRRQQREAKEESIAASSIMRTPVTLQFRDANVRMVFEALSRTSGLNVIFDRDVRADLKTTIFVTNASLQDTVDMILMQNQLDKKQLNANTLFIYPATAAKELEYQELKVRTFQLSNIDAKQAQSLLKSLLKIKEVVIDEHANTVTIRGTPDTVRVAEQMIAAQDLPEPEVMLEVEVLEVSHERLADLGIEWPNSFTMSTPATANTWGELHHLPINALNVSGLSATANFRLSDTDANLLASPRIRARNKEKARILIGDKVPVISSSSTPSTSGPSFTQMIQYIDVGIKLEVEPQVYRDGDVGIKLNLEVSNITKTIQSGDSQTGLTSLAYQIGTRSASTSLRLRDGESQILGGLISDQDRTTADKVPGLGQLPVLGRLFSDHNGDHVKTEIVLQITPHIVRPQLSADADTQELWSGTDMNVHADQLRLDPVSADTAQPAPVPAVRTPGNVGGGRVGGAAEPHSDAPARGTTAPSTSSFGQLPPAQRTTPPPAPYGGRYSTVPAAPAAPPAAVPVPGAEQNGAEGAPAGEANVAPAPAQAPALPQAPPPQAPAPVASPPTLVMPPGDIPNDNPLRSIQNGY</sequence>
<feature type="coiled-coil region" evidence="8">
    <location>
        <begin position="65"/>
        <end position="95"/>
    </location>
</feature>
<evidence type="ECO:0000256" key="6">
    <source>
        <dbReference type="RuleBase" id="RU004003"/>
    </source>
</evidence>
<feature type="region of interest" description="Disordered" evidence="9">
    <location>
        <begin position="608"/>
        <end position="755"/>
    </location>
</feature>
<dbReference type="GO" id="GO:0015627">
    <property type="term" value="C:type II protein secretion system complex"/>
    <property type="evidence" value="ECO:0007669"/>
    <property type="project" value="TreeGrafter"/>
</dbReference>
<dbReference type="Gene3D" id="3.30.1370.120">
    <property type="match status" value="1"/>
</dbReference>
<dbReference type="Gene3D" id="3.55.50.30">
    <property type="match status" value="1"/>
</dbReference>
<keyword evidence="2 7" id="KW-0813">Transport</keyword>
<feature type="compositionally biased region" description="Low complexity" evidence="9">
    <location>
        <begin position="688"/>
        <end position="717"/>
    </location>
</feature>
<keyword evidence="5" id="KW-0998">Cell outer membrane</keyword>
<organism evidence="11 12">
    <name type="scientific">Pararobbsia alpina</name>
    <dbReference type="NCBI Taxonomy" id="621374"/>
    <lineage>
        <taxon>Bacteria</taxon>
        <taxon>Pseudomonadati</taxon>
        <taxon>Pseudomonadota</taxon>
        <taxon>Betaproteobacteria</taxon>
        <taxon>Burkholderiales</taxon>
        <taxon>Burkholderiaceae</taxon>
        <taxon>Pararobbsia</taxon>
    </lineage>
</organism>
<dbReference type="Pfam" id="PF00263">
    <property type="entry name" value="Secretin"/>
    <property type="match status" value="1"/>
</dbReference>
<dbReference type="PRINTS" id="PR00811">
    <property type="entry name" value="BCTERIALGSPD"/>
</dbReference>
<feature type="compositionally biased region" description="Pro residues" evidence="9">
    <location>
        <begin position="718"/>
        <end position="731"/>
    </location>
</feature>
<evidence type="ECO:0000256" key="9">
    <source>
        <dbReference type="SAM" id="MobiDB-lite"/>
    </source>
</evidence>
<protein>
    <submittedName>
        <fullName evidence="11">Type 3 secretion system secretin</fullName>
    </submittedName>
</protein>
<dbReference type="Proteomes" id="UP000494115">
    <property type="component" value="Unassembled WGS sequence"/>
</dbReference>
<keyword evidence="8" id="KW-0175">Coiled coil</keyword>
<evidence type="ECO:0000256" key="3">
    <source>
        <dbReference type="ARBA" id="ARBA00022729"/>
    </source>
</evidence>
<dbReference type="InterPro" id="IPR050810">
    <property type="entry name" value="Bact_Secretion_Sys_Channel"/>
</dbReference>
<dbReference type="Gene3D" id="1.25.40.10">
    <property type="entry name" value="Tetratricopeptide repeat domain"/>
    <property type="match status" value="1"/>
</dbReference>